<reference evidence="1 2" key="1">
    <citation type="submission" date="2017-05" db="EMBL/GenBank/DDBJ databases">
        <title>Functional genome analysis of Paenibacillus pasadenensis strain R16: insights on endophytic life style and antifungal activity.</title>
        <authorList>
            <person name="Passera A."/>
            <person name="Marcolungo L."/>
            <person name="Casati P."/>
            <person name="Brasca M."/>
            <person name="Quaglino F."/>
            <person name="Delledonne M."/>
        </authorList>
    </citation>
    <scope>NUCLEOTIDE SEQUENCE [LARGE SCALE GENOMIC DNA]</scope>
    <source>
        <strain evidence="1 2">R16</strain>
    </source>
</reference>
<dbReference type="EMBL" id="NFEZ01000003">
    <property type="protein sequence ID" value="PLT47151.1"/>
    <property type="molecule type" value="Genomic_DNA"/>
</dbReference>
<keyword evidence="2" id="KW-1185">Reference proteome</keyword>
<organism evidence="1 2">
    <name type="scientific">Paenibacillus pasadenensis</name>
    <dbReference type="NCBI Taxonomy" id="217090"/>
    <lineage>
        <taxon>Bacteria</taxon>
        <taxon>Bacillati</taxon>
        <taxon>Bacillota</taxon>
        <taxon>Bacilli</taxon>
        <taxon>Bacillales</taxon>
        <taxon>Paenibacillaceae</taxon>
        <taxon>Paenibacillus</taxon>
    </lineage>
</organism>
<dbReference type="AlphaFoldDB" id="A0A2N5N9W1"/>
<dbReference type="Proteomes" id="UP000234789">
    <property type="component" value="Unassembled WGS sequence"/>
</dbReference>
<proteinExistence type="predicted"/>
<evidence type="ECO:0000313" key="2">
    <source>
        <dbReference type="Proteomes" id="UP000234789"/>
    </source>
</evidence>
<comment type="caution">
    <text evidence="1">The sequence shown here is derived from an EMBL/GenBank/DDBJ whole genome shotgun (WGS) entry which is preliminary data.</text>
</comment>
<evidence type="ECO:0000313" key="1">
    <source>
        <dbReference type="EMBL" id="PLT47151.1"/>
    </source>
</evidence>
<gene>
    <name evidence="1" type="ORF">B8V81_1375</name>
</gene>
<name>A0A2N5N9W1_9BACL</name>
<accession>A0A2N5N9W1</accession>
<sequence length="42" mass="4903">MKSKIVNFKISSKAKRSYRANRERVISRHQMTMMNLCGSSRA</sequence>
<protein>
    <submittedName>
        <fullName evidence="1">Uncharacterized protein</fullName>
    </submittedName>
</protein>